<organism evidence="1 2">
    <name type="scientific">Armillaria luteobubalina</name>
    <dbReference type="NCBI Taxonomy" id="153913"/>
    <lineage>
        <taxon>Eukaryota</taxon>
        <taxon>Fungi</taxon>
        <taxon>Dikarya</taxon>
        <taxon>Basidiomycota</taxon>
        <taxon>Agaricomycotina</taxon>
        <taxon>Agaricomycetes</taxon>
        <taxon>Agaricomycetidae</taxon>
        <taxon>Agaricales</taxon>
        <taxon>Marasmiineae</taxon>
        <taxon>Physalacriaceae</taxon>
        <taxon>Armillaria</taxon>
    </lineage>
</organism>
<accession>A0AA39PSC9</accession>
<protein>
    <submittedName>
        <fullName evidence="1">Uncharacterized protein</fullName>
    </submittedName>
</protein>
<evidence type="ECO:0000313" key="2">
    <source>
        <dbReference type="Proteomes" id="UP001175228"/>
    </source>
</evidence>
<reference evidence="1" key="1">
    <citation type="submission" date="2023-06" db="EMBL/GenBank/DDBJ databases">
        <authorList>
            <consortium name="Lawrence Berkeley National Laboratory"/>
            <person name="Ahrendt S."/>
            <person name="Sahu N."/>
            <person name="Indic B."/>
            <person name="Wong-Bajracharya J."/>
            <person name="Merenyi Z."/>
            <person name="Ke H.-M."/>
            <person name="Monk M."/>
            <person name="Kocsube S."/>
            <person name="Drula E."/>
            <person name="Lipzen A."/>
            <person name="Balint B."/>
            <person name="Henrissat B."/>
            <person name="Andreopoulos B."/>
            <person name="Martin F.M."/>
            <person name="Harder C.B."/>
            <person name="Rigling D."/>
            <person name="Ford K.L."/>
            <person name="Foster G.D."/>
            <person name="Pangilinan J."/>
            <person name="Papanicolaou A."/>
            <person name="Barry K."/>
            <person name="LaButti K."/>
            <person name="Viragh M."/>
            <person name="Koriabine M."/>
            <person name="Yan M."/>
            <person name="Riley R."/>
            <person name="Champramary S."/>
            <person name="Plett K.L."/>
            <person name="Tsai I.J."/>
            <person name="Slot J."/>
            <person name="Sipos G."/>
            <person name="Plett J."/>
            <person name="Nagy L.G."/>
            <person name="Grigoriev I.V."/>
        </authorList>
    </citation>
    <scope>NUCLEOTIDE SEQUENCE</scope>
    <source>
        <strain evidence="1">HWK02</strain>
    </source>
</reference>
<dbReference type="AlphaFoldDB" id="A0AA39PSC9"/>
<sequence length="151" mass="17765">MLTPSQQVRRQVPIWYHTGFKEKKMKRYNTCVCRCLMDNHRVVTTGEAADISGRLSTMTHKTRKDCKCVDCKRDRWEAKCDNPHKCAYMAKCLLDNLVDKWDPRRPDQIDNLSLTMEQKEENVRARPENGLICFNPDLDRDVTLTDGIWIF</sequence>
<dbReference type="Proteomes" id="UP001175228">
    <property type="component" value="Unassembled WGS sequence"/>
</dbReference>
<proteinExistence type="predicted"/>
<evidence type="ECO:0000313" key="1">
    <source>
        <dbReference type="EMBL" id="KAK0489652.1"/>
    </source>
</evidence>
<keyword evidence="2" id="KW-1185">Reference proteome</keyword>
<feature type="non-terminal residue" evidence="1">
    <location>
        <position position="151"/>
    </location>
</feature>
<gene>
    <name evidence="1" type="ORF">EDD18DRAFT_1081078</name>
</gene>
<name>A0AA39PSC9_9AGAR</name>
<comment type="caution">
    <text evidence="1">The sequence shown here is derived from an EMBL/GenBank/DDBJ whole genome shotgun (WGS) entry which is preliminary data.</text>
</comment>
<dbReference type="EMBL" id="JAUEPU010000037">
    <property type="protein sequence ID" value="KAK0489652.1"/>
    <property type="molecule type" value="Genomic_DNA"/>
</dbReference>